<keyword evidence="5" id="KW-0548">Nucleotidyltransferase</keyword>
<evidence type="ECO:0000256" key="5">
    <source>
        <dbReference type="ARBA" id="ARBA00022695"/>
    </source>
</evidence>
<dbReference type="Pfam" id="PF01336">
    <property type="entry name" value="tRNA_anti-codon"/>
    <property type="match status" value="1"/>
</dbReference>
<dbReference type="Pfam" id="PF14579">
    <property type="entry name" value="HHH_6"/>
    <property type="match status" value="1"/>
</dbReference>
<dbReference type="InterPro" id="IPR041931">
    <property type="entry name" value="DNA_pol3_alpha_thumb_dom"/>
</dbReference>
<dbReference type="EMBL" id="MHOB01000044">
    <property type="protein sequence ID" value="OGZ56709.1"/>
    <property type="molecule type" value="Genomic_DNA"/>
</dbReference>
<evidence type="ECO:0000256" key="4">
    <source>
        <dbReference type="ARBA" id="ARBA00022679"/>
    </source>
</evidence>
<comment type="subcellular location">
    <subcellularLocation>
        <location evidence="1">Cytoplasm</location>
    </subcellularLocation>
</comment>
<dbReference type="InterPro" id="IPR040982">
    <property type="entry name" value="DNA_pol3_finger"/>
</dbReference>
<keyword evidence="6" id="KW-0235">DNA replication</keyword>
<reference evidence="10 11" key="1">
    <citation type="journal article" date="2016" name="Nat. Commun.">
        <title>Thousands of microbial genomes shed light on interconnected biogeochemical processes in an aquifer system.</title>
        <authorList>
            <person name="Anantharaman K."/>
            <person name="Brown C.T."/>
            <person name="Hug L.A."/>
            <person name="Sharon I."/>
            <person name="Castelle C.J."/>
            <person name="Probst A.J."/>
            <person name="Thomas B.C."/>
            <person name="Singh A."/>
            <person name="Wilkins M.J."/>
            <person name="Karaoz U."/>
            <person name="Brodie E.L."/>
            <person name="Williams K.H."/>
            <person name="Hubbard S.S."/>
            <person name="Banfield J.F."/>
        </authorList>
    </citation>
    <scope>NUCLEOTIDE SEQUENCE [LARGE SCALE GENOMIC DNA]</scope>
</reference>
<evidence type="ECO:0000256" key="3">
    <source>
        <dbReference type="ARBA" id="ARBA00019114"/>
    </source>
</evidence>
<dbReference type="InterPro" id="IPR004013">
    <property type="entry name" value="PHP_dom"/>
</dbReference>
<evidence type="ECO:0000259" key="9">
    <source>
        <dbReference type="SMART" id="SM00481"/>
    </source>
</evidence>
<evidence type="ECO:0000256" key="2">
    <source>
        <dbReference type="ARBA" id="ARBA00012417"/>
    </source>
</evidence>
<dbReference type="Pfam" id="PF02811">
    <property type="entry name" value="PHP"/>
    <property type="match status" value="1"/>
</dbReference>
<dbReference type="PANTHER" id="PTHR32294:SF0">
    <property type="entry name" value="DNA POLYMERASE III SUBUNIT ALPHA"/>
    <property type="match status" value="1"/>
</dbReference>
<dbReference type="NCBIfam" id="NF004226">
    <property type="entry name" value="PRK05673.1"/>
    <property type="match status" value="1"/>
</dbReference>
<dbReference type="Proteomes" id="UP000178996">
    <property type="component" value="Unassembled WGS sequence"/>
</dbReference>
<sequence>MKFVHLHTHSHYSLLDGLSKIDALVDKAHEYDMPALALTDHGNLYGAIEFYQKCKKADIKPILGIETYIAKRSLAEKVSGVDHKRYHLTVLATSMEGWKNLIKLATIANLEGFYYKPRVDKETLRKHAGGLIALSGCMGGEIPQALLSGEQERAEDLLKEYREIFGSENFFIELSYHPGIPNHENLQNLLRQLAEKTGTPVVATQDIHYTNSEDAPAQDVLLAVQTNSRLDDDDRLTMKNDDFSFRSGEEMARLFEDLPEAIENTVKIAERVNLEIPLGILQLPHFELPHGETAESFLSKLATKNLSQRYNPITKEIEDRLSYELGVIVKSGFAEYFLIVHDIVQWAKSRGIIVGPGRGSGVGSLVAYSLQITNVDPIRYNLLFERFMNPERISPPDFDLDFADTRRDEVLEYAAQKYGKDHVAQIITFGTMAARAAIRDAGRALGFPLALADQVAKLVPFNPNQGKKENYLRECIEHVVELKDLYARNPDVKKMVDAAEKLEGVVRHASTHACAVVITKEPLVTYVPLQRATERDGKSESLVTQFEMHAIEDLGLLKIDFLGLSNLSIIEETVKRIKKLHGKDIDIDTLEVDDPKVYKTLAIGKTIGVFQLEGTGMTRYLKELKPTNFEDIIAIISLYRPGALDAGTIPHYIARKNGREEVTYLHSKLEPVLKNTYGIMIYQEQLMQAAQALAGFTMPQADTLRKAVGKKIRKLLTEQKEKLISGIIKNTGSERVAQEFWKLVEPFGRYGFNRSHAAGYATIAYQTAWLKTYYPTEFMTSLLNAEEKNIERMTFLLGEAATENITILPPDVNESRARFAVSSEKTIRFGLAAIKNVGINIVRALVEERDKNGPYTSLANLLERVSVKDLNKKSIEALARSGAFDQLAERNEILENIEKILGYLREANSQSKDQHSLFGLIEDISSVPQLTLEKRPPASQDQKLTWEKELLGFYISGHPLDKFKKLAAETKPIKLLKERHSSSSVKVLCMLTAIRRILTRRGEPMVFLKLQDTTDEIEGVAFPSTLKMYGHMLEADKYYLVEGRVSDRNGVPSMVCNTFELLEYS</sequence>
<dbReference type="GO" id="GO:0003887">
    <property type="term" value="F:DNA-directed DNA polymerase activity"/>
    <property type="evidence" value="ECO:0007669"/>
    <property type="project" value="UniProtKB-KW"/>
</dbReference>
<dbReference type="GO" id="GO:0003676">
    <property type="term" value="F:nucleic acid binding"/>
    <property type="evidence" value="ECO:0007669"/>
    <property type="project" value="InterPro"/>
</dbReference>
<accession>A0A1G2H2Y4</accession>
<dbReference type="GO" id="GO:0006260">
    <property type="term" value="P:DNA replication"/>
    <property type="evidence" value="ECO:0007669"/>
    <property type="project" value="UniProtKB-KW"/>
</dbReference>
<dbReference type="AlphaFoldDB" id="A0A1G2H2Y4"/>
<keyword evidence="7" id="KW-0239">DNA-directed DNA polymerase</keyword>
<gene>
    <name evidence="10" type="ORF">A3G60_02305</name>
</gene>
<dbReference type="Pfam" id="PF07733">
    <property type="entry name" value="DNA_pol3_alpha"/>
    <property type="match status" value="1"/>
</dbReference>
<dbReference type="InterPro" id="IPR004365">
    <property type="entry name" value="NA-bd_OB_tRNA"/>
</dbReference>
<dbReference type="CDD" id="cd04485">
    <property type="entry name" value="DnaE_OBF"/>
    <property type="match status" value="1"/>
</dbReference>
<dbReference type="GO" id="GO:0008408">
    <property type="term" value="F:3'-5' exonuclease activity"/>
    <property type="evidence" value="ECO:0007669"/>
    <property type="project" value="InterPro"/>
</dbReference>
<dbReference type="SUPFAM" id="SSF89550">
    <property type="entry name" value="PHP domain-like"/>
    <property type="match status" value="1"/>
</dbReference>
<dbReference type="NCBIfam" id="NF005298">
    <property type="entry name" value="PRK06826.1"/>
    <property type="match status" value="1"/>
</dbReference>
<dbReference type="CDD" id="cd12113">
    <property type="entry name" value="PHP_PolIIIA_DnaE3"/>
    <property type="match status" value="1"/>
</dbReference>
<evidence type="ECO:0000313" key="10">
    <source>
        <dbReference type="EMBL" id="OGZ56709.1"/>
    </source>
</evidence>
<dbReference type="Gene3D" id="3.20.20.140">
    <property type="entry name" value="Metal-dependent hydrolases"/>
    <property type="match status" value="1"/>
</dbReference>
<dbReference type="InterPro" id="IPR003141">
    <property type="entry name" value="Pol/His_phosphatase_N"/>
</dbReference>
<dbReference type="Gene3D" id="1.10.150.870">
    <property type="match status" value="1"/>
</dbReference>
<protein>
    <recommendedName>
        <fullName evidence="3">DNA polymerase III subunit alpha</fullName>
        <ecNumber evidence="2">2.7.7.7</ecNumber>
    </recommendedName>
</protein>
<dbReference type="InterPro" id="IPR011708">
    <property type="entry name" value="DNA_pol3_alpha_NTPase_dom"/>
</dbReference>
<evidence type="ECO:0000256" key="8">
    <source>
        <dbReference type="ARBA" id="ARBA00049244"/>
    </source>
</evidence>
<evidence type="ECO:0000256" key="7">
    <source>
        <dbReference type="ARBA" id="ARBA00022932"/>
    </source>
</evidence>
<dbReference type="GO" id="GO:0005737">
    <property type="term" value="C:cytoplasm"/>
    <property type="evidence" value="ECO:0007669"/>
    <property type="project" value="UniProtKB-SubCell"/>
</dbReference>
<dbReference type="InterPro" id="IPR029460">
    <property type="entry name" value="DNAPol_HHH"/>
</dbReference>
<dbReference type="Pfam" id="PF17657">
    <property type="entry name" value="DNA_pol3_finger"/>
    <property type="match status" value="1"/>
</dbReference>
<feature type="domain" description="Polymerase/histidinol phosphatase N-terminal" evidence="9">
    <location>
        <begin position="4"/>
        <end position="71"/>
    </location>
</feature>
<keyword evidence="4" id="KW-0808">Transferase</keyword>
<dbReference type="InterPro" id="IPR016195">
    <property type="entry name" value="Pol/histidinol_Pase-like"/>
</dbReference>
<proteinExistence type="predicted"/>
<comment type="catalytic activity">
    <reaction evidence="8">
        <text>DNA(n) + a 2'-deoxyribonucleoside 5'-triphosphate = DNA(n+1) + diphosphate</text>
        <dbReference type="Rhea" id="RHEA:22508"/>
        <dbReference type="Rhea" id="RHEA-COMP:17339"/>
        <dbReference type="Rhea" id="RHEA-COMP:17340"/>
        <dbReference type="ChEBI" id="CHEBI:33019"/>
        <dbReference type="ChEBI" id="CHEBI:61560"/>
        <dbReference type="ChEBI" id="CHEBI:173112"/>
        <dbReference type="EC" id="2.7.7.7"/>
    </reaction>
</comment>
<dbReference type="InterPro" id="IPR004805">
    <property type="entry name" value="DnaE2/DnaE/PolC"/>
</dbReference>
<dbReference type="NCBIfam" id="TIGR00594">
    <property type="entry name" value="polc"/>
    <property type="match status" value="1"/>
</dbReference>
<dbReference type="EC" id="2.7.7.7" evidence="2"/>
<dbReference type="SMART" id="SM00481">
    <property type="entry name" value="POLIIIAc"/>
    <property type="match status" value="1"/>
</dbReference>
<comment type="caution">
    <text evidence="10">The sequence shown here is derived from an EMBL/GenBank/DDBJ whole genome shotgun (WGS) entry which is preliminary data.</text>
</comment>
<name>A0A1G2H2Y4_9BACT</name>
<evidence type="ECO:0000256" key="1">
    <source>
        <dbReference type="ARBA" id="ARBA00004496"/>
    </source>
</evidence>
<organism evidence="10 11">
    <name type="scientific">Candidatus Ryanbacteria bacterium RIFCSPLOWO2_12_FULL_47_9c</name>
    <dbReference type="NCBI Taxonomy" id="1802131"/>
    <lineage>
        <taxon>Bacteria</taxon>
        <taxon>Candidatus Ryaniibacteriota</taxon>
    </lineage>
</organism>
<evidence type="ECO:0000256" key="6">
    <source>
        <dbReference type="ARBA" id="ARBA00022705"/>
    </source>
</evidence>
<evidence type="ECO:0000313" key="11">
    <source>
        <dbReference type="Proteomes" id="UP000178996"/>
    </source>
</evidence>
<dbReference type="PANTHER" id="PTHR32294">
    <property type="entry name" value="DNA POLYMERASE III SUBUNIT ALPHA"/>
    <property type="match status" value="1"/>
</dbReference>
<dbReference type="Gene3D" id="1.10.10.1600">
    <property type="entry name" value="Bacterial DNA polymerase III alpha subunit, thumb domain"/>
    <property type="match status" value="1"/>
</dbReference>